<evidence type="ECO:0000313" key="4">
    <source>
        <dbReference type="EMBL" id="WNP40680.1"/>
    </source>
</evidence>
<protein>
    <submittedName>
        <fullName evidence="4">Uncharacterized protein</fullName>
    </submittedName>
</protein>
<accession>A0AA96L6K3</accession>
<evidence type="ECO:0000313" key="1">
    <source>
        <dbReference type="EMBL" id="WNL26766.1"/>
    </source>
</evidence>
<proteinExistence type="predicted"/>
<dbReference type="EMBL" id="CP135130">
    <property type="protein sequence ID" value="WNP38588.1"/>
    <property type="molecule type" value="Genomic_DNA"/>
</dbReference>
<dbReference type="EMBL" id="CP135131">
    <property type="protein sequence ID" value="WNP40680.1"/>
    <property type="molecule type" value="Genomic_DNA"/>
</dbReference>
<reference evidence="4" key="1">
    <citation type="submission" date="2023-09" db="EMBL/GenBank/DDBJ databases">
        <title>Arcobacter tbilisiensis sp. nov. isolated from chicken meat in Tbilisi, Georgia.</title>
        <authorList>
            <person name="Matthias R."/>
            <person name="Zautner A.E."/>
        </authorList>
    </citation>
    <scope>NUCLEOTIDE SEQUENCE</scope>
    <source>
        <strain evidence="3">LEO 101</strain>
        <strain evidence="1">LEO 49</strain>
        <strain evidence="4">LEO 50</strain>
        <strain evidence="2">LEO 53</strain>
    </source>
</reference>
<organism evidence="4">
    <name type="scientific">Arcobacter sp. AZ-2023</name>
    <dbReference type="NCBI Taxonomy" id="3074453"/>
    <lineage>
        <taxon>Bacteria</taxon>
        <taxon>Pseudomonadati</taxon>
        <taxon>Campylobacterota</taxon>
        <taxon>Epsilonproteobacteria</taxon>
        <taxon>Campylobacterales</taxon>
        <taxon>Arcobacteraceae</taxon>
        <taxon>Arcobacter</taxon>
    </lineage>
</organism>
<gene>
    <name evidence="3" type="ORF">RJG58_02555</name>
    <name evidence="4" type="ORF">RMP69_02555</name>
    <name evidence="1" type="ORF">RMQ65_05540</name>
    <name evidence="2" type="ORF">RMQ67_02555</name>
</gene>
<dbReference type="EMBL" id="CP134853">
    <property type="protein sequence ID" value="WNL26766.1"/>
    <property type="molecule type" value="Genomic_DNA"/>
</dbReference>
<dbReference type="EMBL" id="CP134855">
    <property type="protein sequence ID" value="WNL32438.1"/>
    <property type="molecule type" value="Genomic_DNA"/>
</dbReference>
<evidence type="ECO:0000313" key="3">
    <source>
        <dbReference type="EMBL" id="WNP38588.1"/>
    </source>
</evidence>
<name>A0AA96L6K3_9BACT</name>
<dbReference type="AlphaFoldDB" id="A0AA96L6K3"/>
<evidence type="ECO:0000313" key="2">
    <source>
        <dbReference type="EMBL" id="WNL32438.1"/>
    </source>
</evidence>
<sequence>MKNNFIKNRKQQIIAVYDEWGNEIDIPVIFNKKNIVIDGNKIGKKKWKSIMLEIENRYDLMEENFYHNTYFMNDEFIRKVEQSLSKFAIINLKGFK</sequence>